<protein>
    <submittedName>
        <fullName evidence="1">Uncharacterized protein</fullName>
    </submittedName>
</protein>
<evidence type="ECO:0000313" key="2">
    <source>
        <dbReference type="Proteomes" id="UP000004374"/>
    </source>
</evidence>
<organism evidence="1 2">
    <name type="scientific">Rheinheimera nanhaiensis E407-8</name>
    <dbReference type="NCBI Taxonomy" id="562729"/>
    <lineage>
        <taxon>Bacteria</taxon>
        <taxon>Pseudomonadati</taxon>
        <taxon>Pseudomonadota</taxon>
        <taxon>Gammaproteobacteria</taxon>
        <taxon>Chromatiales</taxon>
        <taxon>Chromatiaceae</taxon>
        <taxon>Rheinheimera</taxon>
    </lineage>
</organism>
<reference evidence="1 2" key="1">
    <citation type="journal article" date="2012" name="J. Bacteriol.">
        <title>Genome Sequence of the Protease-Producing Bacterium Rheinheimera nanhaiensis E407-8T, Isolated from Deep-Sea Sediment of the South China Sea.</title>
        <authorList>
            <person name="Zhang X.-Y."/>
            <person name="Zhang Y.-J."/>
            <person name="Qin Q.-L."/>
            <person name="Xie B.-B."/>
            <person name="Chen X.-L."/>
            <person name="Zhou B.-C."/>
            <person name="Zhang Y.-Z."/>
        </authorList>
    </citation>
    <scope>NUCLEOTIDE SEQUENCE [LARGE SCALE GENOMIC DNA]</scope>
    <source>
        <strain evidence="1 2">E407-8</strain>
    </source>
</reference>
<dbReference type="Proteomes" id="UP000004374">
    <property type="component" value="Unassembled WGS sequence"/>
</dbReference>
<proteinExistence type="predicted"/>
<sequence>MSAVQTTATKHSLAATRTNGVARSLMLRKLNRLLAAFGRAMHSSHLVRTK</sequence>
<comment type="caution">
    <text evidence="1">The sequence shown here is derived from an EMBL/GenBank/DDBJ whole genome shotgun (WGS) entry which is preliminary data.</text>
</comment>
<dbReference type="AlphaFoldDB" id="I1DWS0"/>
<evidence type="ECO:0000313" key="1">
    <source>
        <dbReference type="EMBL" id="GAB58498.1"/>
    </source>
</evidence>
<gene>
    <name evidence="1" type="ORF">RNAN_1471</name>
</gene>
<accession>I1DWS0</accession>
<keyword evidence="2" id="KW-1185">Reference proteome</keyword>
<name>I1DWS0_9GAMM</name>
<dbReference type="EMBL" id="BAFK01000006">
    <property type="protein sequence ID" value="GAB58498.1"/>
    <property type="molecule type" value="Genomic_DNA"/>
</dbReference>
<dbReference type="STRING" id="562729.RNAN_1471"/>
<dbReference type="RefSeq" id="WP_008220221.1">
    <property type="nucleotide sequence ID" value="NZ_BAFK01000006.1"/>
</dbReference>